<name>A0A1F5Z4J9_9BACT</name>
<dbReference type="AlphaFoldDB" id="A0A1F5Z4J9"/>
<dbReference type="Proteomes" id="UP000178681">
    <property type="component" value="Unassembled WGS sequence"/>
</dbReference>
<protein>
    <submittedName>
        <fullName evidence="2">Uncharacterized protein</fullName>
    </submittedName>
</protein>
<dbReference type="EMBL" id="MFJG01000007">
    <property type="protein sequence ID" value="OGG07378.1"/>
    <property type="molecule type" value="Genomic_DNA"/>
</dbReference>
<reference evidence="2 3" key="1">
    <citation type="journal article" date="2016" name="Nat. Commun.">
        <title>Thousands of microbial genomes shed light on interconnected biogeochemical processes in an aquifer system.</title>
        <authorList>
            <person name="Anantharaman K."/>
            <person name="Brown C.T."/>
            <person name="Hug L.A."/>
            <person name="Sharon I."/>
            <person name="Castelle C.J."/>
            <person name="Probst A.J."/>
            <person name="Thomas B.C."/>
            <person name="Singh A."/>
            <person name="Wilkins M.J."/>
            <person name="Karaoz U."/>
            <person name="Brodie E.L."/>
            <person name="Williams K.H."/>
            <person name="Hubbard S.S."/>
            <person name="Banfield J.F."/>
        </authorList>
    </citation>
    <scope>NUCLEOTIDE SEQUENCE [LARGE SCALE GENOMIC DNA]</scope>
</reference>
<evidence type="ECO:0000313" key="2">
    <source>
        <dbReference type="EMBL" id="OGG07378.1"/>
    </source>
</evidence>
<comment type="caution">
    <text evidence="2">The sequence shown here is derived from an EMBL/GenBank/DDBJ whole genome shotgun (WGS) entry which is preliminary data.</text>
</comment>
<evidence type="ECO:0000313" key="3">
    <source>
        <dbReference type="Proteomes" id="UP000178681"/>
    </source>
</evidence>
<feature type="region of interest" description="Disordered" evidence="1">
    <location>
        <begin position="40"/>
        <end position="62"/>
    </location>
</feature>
<accession>A0A1F5Z4J9</accession>
<organism evidence="2 3">
    <name type="scientific">Candidatus Gottesmanbacteria bacterium RIFCSPHIGHO2_01_FULL_42_12</name>
    <dbReference type="NCBI Taxonomy" id="1798377"/>
    <lineage>
        <taxon>Bacteria</taxon>
        <taxon>Candidatus Gottesmaniibacteriota</taxon>
    </lineage>
</organism>
<gene>
    <name evidence="2" type="ORF">A2872_03600</name>
</gene>
<evidence type="ECO:0000256" key="1">
    <source>
        <dbReference type="SAM" id="MobiDB-lite"/>
    </source>
</evidence>
<proteinExistence type="predicted"/>
<sequence>MRDRFGSFKQPKDWEEVEEREEYFEDKVTDPPTGRFAFTRHNGPEDEPEKVLPVQQEKPKSRRLRCGAIRIN</sequence>